<dbReference type="InterPro" id="IPR000170">
    <property type="entry name" value="High_potential_FeS_prot"/>
</dbReference>
<keyword evidence="2" id="KW-0813">Transport</keyword>
<evidence type="ECO:0000256" key="3">
    <source>
        <dbReference type="ARBA" id="ARBA00022485"/>
    </source>
</evidence>
<evidence type="ECO:0000256" key="6">
    <source>
        <dbReference type="ARBA" id="ARBA00022982"/>
    </source>
</evidence>
<protein>
    <submittedName>
        <fullName evidence="10">High-potential iron-sulfur protein</fullName>
    </submittedName>
</protein>
<evidence type="ECO:0000313" key="10">
    <source>
        <dbReference type="EMBL" id="MCK7595414.1"/>
    </source>
</evidence>
<feature type="domain" description="High potential iron-sulfur proteins family profile" evidence="9">
    <location>
        <begin position="38"/>
        <end position="112"/>
    </location>
</feature>
<reference evidence="10" key="1">
    <citation type="submission" date="2022-04" db="EMBL/GenBank/DDBJ databases">
        <title>Lysobacter sp. CAU 1642 isolated from sea sand.</title>
        <authorList>
            <person name="Kim W."/>
        </authorList>
    </citation>
    <scope>NUCLEOTIDE SEQUENCE</scope>
    <source>
        <strain evidence="10">CAU 1642</strain>
    </source>
</reference>
<gene>
    <name evidence="10" type="ORF">M0G41_17275</name>
</gene>
<comment type="caution">
    <text evidence="10">The sequence shown here is derived from an EMBL/GenBank/DDBJ whole genome shotgun (WGS) entry which is preliminary data.</text>
</comment>
<dbReference type="InterPro" id="IPR006311">
    <property type="entry name" value="TAT_signal"/>
</dbReference>
<evidence type="ECO:0000256" key="1">
    <source>
        <dbReference type="ARBA" id="ARBA00002137"/>
    </source>
</evidence>
<dbReference type="Proteomes" id="UP001431449">
    <property type="component" value="Unassembled WGS sequence"/>
</dbReference>
<evidence type="ECO:0000256" key="2">
    <source>
        <dbReference type="ARBA" id="ARBA00022448"/>
    </source>
</evidence>
<evidence type="ECO:0000256" key="4">
    <source>
        <dbReference type="ARBA" id="ARBA00022723"/>
    </source>
</evidence>
<keyword evidence="11" id="KW-1185">Reference proteome</keyword>
<keyword evidence="3" id="KW-0004">4Fe-4S</keyword>
<keyword evidence="5" id="KW-0732">Signal</keyword>
<dbReference type="Pfam" id="PF01355">
    <property type="entry name" value="HIPIP"/>
    <property type="match status" value="1"/>
</dbReference>
<accession>A0ABT0GLK0</accession>
<comment type="function">
    <text evidence="1">Specific class of high-redox-potential 4Fe-4S ferredoxins. Functions in anaerobic electron transport in most purple and in some other photosynthetic bacteria and in at least one genus (Paracoccus) of halophilic, denitrifying bacteria.</text>
</comment>
<evidence type="ECO:0000313" key="11">
    <source>
        <dbReference type="Proteomes" id="UP001431449"/>
    </source>
</evidence>
<dbReference type="NCBIfam" id="TIGR01409">
    <property type="entry name" value="TAT_signal_seq"/>
    <property type="match status" value="1"/>
</dbReference>
<keyword evidence="7" id="KW-0408">Iron</keyword>
<evidence type="ECO:0000256" key="5">
    <source>
        <dbReference type="ARBA" id="ARBA00022729"/>
    </source>
</evidence>
<dbReference type="InterPro" id="IPR036369">
    <property type="entry name" value="HIPIP_sf"/>
</dbReference>
<dbReference type="Gene3D" id="4.10.490.10">
    <property type="entry name" value="High potential iron-sulphur protein"/>
    <property type="match status" value="1"/>
</dbReference>
<dbReference type="InterPro" id="IPR019546">
    <property type="entry name" value="TAT_signal_bac_arc"/>
</dbReference>
<proteinExistence type="predicted"/>
<dbReference type="PROSITE" id="PS51373">
    <property type="entry name" value="HIPIP"/>
    <property type="match status" value="1"/>
</dbReference>
<keyword evidence="6" id="KW-0249">Electron transport</keyword>
<dbReference type="RefSeq" id="WP_248211356.1">
    <property type="nucleotide sequence ID" value="NZ_JALNMH010000017.1"/>
</dbReference>
<keyword evidence="4" id="KW-0479">Metal-binding</keyword>
<sequence>MNRSDSQSRRRFLVGAAAVAASLPMVIRELGRPALAQDKDLPKLPLDNAQAKALAYIEDASKSTHPNFKPGSNCANCQFIQGPDGAAWRPCQLFPGYNVASDGWCSAWAKKA</sequence>
<organism evidence="10 11">
    <name type="scientific">Pseudomarimonas salicorniae</name>
    <dbReference type="NCBI Taxonomy" id="2933270"/>
    <lineage>
        <taxon>Bacteria</taxon>
        <taxon>Pseudomonadati</taxon>
        <taxon>Pseudomonadota</taxon>
        <taxon>Gammaproteobacteria</taxon>
        <taxon>Lysobacterales</taxon>
        <taxon>Lysobacteraceae</taxon>
        <taxon>Pseudomarimonas</taxon>
    </lineage>
</organism>
<dbReference type="EMBL" id="JALNMH010000017">
    <property type="protein sequence ID" value="MCK7595414.1"/>
    <property type="molecule type" value="Genomic_DNA"/>
</dbReference>
<keyword evidence="8" id="KW-0411">Iron-sulfur</keyword>
<dbReference type="SUPFAM" id="SSF57652">
    <property type="entry name" value="HIPIP (high potential iron protein)"/>
    <property type="match status" value="1"/>
</dbReference>
<evidence type="ECO:0000256" key="7">
    <source>
        <dbReference type="ARBA" id="ARBA00023004"/>
    </source>
</evidence>
<dbReference type="PROSITE" id="PS51318">
    <property type="entry name" value="TAT"/>
    <property type="match status" value="1"/>
</dbReference>
<evidence type="ECO:0000259" key="9">
    <source>
        <dbReference type="PROSITE" id="PS51373"/>
    </source>
</evidence>
<name>A0ABT0GLK0_9GAMM</name>
<evidence type="ECO:0000256" key="8">
    <source>
        <dbReference type="ARBA" id="ARBA00023014"/>
    </source>
</evidence>